<gene>
    <name evidence="1" type="primary">orf123</name>
</gene>
<dbReference type="EMBL" id="KM217575">
    <property type="protein sequence ID" value="AIU37049.1"/>
    <property type="molecule type" value="Genomic_DNA"/>
</dbReference>
<evidence type="ECO:0000313" key="1">
    <source>
        <dbReference type="EMBL" id="AIU37049.1"/>
    </source>
</evidence>
<name>A0A097P1Q2_GVCP</name>
<organismHost>
    <name type="scientific">Cydia pomonella</name>
    <name type="common">Codling moth</name>
    <dbReference type="NCBI Taxonomy" id="82600"/>
</organismHost>
<dbReference type="SUPFAM" id="SSF50405">
    <property type="entry name" value="Actin-crosslinking proteins"/>
    <property type="match status" value="1"/>
</dbReference>
<dbReference type="InterPro" id="IPR008999">
    <property type="entry name" value="Actin-crosslinking"/>
</dbReference>
<organism evidence="1">
    <name type="scientific">Cydia pomonella granulosis virus</name>
    <name type="common">CpGV</name>
    <name type="synonym">Cydia pomonella granulovirus</name>
    <dbReference type="NCBI Taxonomy" id="28289"/>
    <lineage>
        <taxon>Viruses</taxon>
        <taxon>Viruses incertae sedis</taxon>
        <taxon>Naldaviricetes</taxon>
        <taxon>Lefavirales</taxon>
        <taxon>Baculoviridae</taxon>
        <taxon>Betabaculovirus</taxon>
        <taxon>Betabaculovirus cypomonellae</taxon>
    </lineage>
</organism>
<accession>A0A097P1Q2</accession>
<proteinExistence type="predicted"/>
<reference evidence="1" key="1">
    <citation type="journal article" date="2014" name="Proc. Natl. Acad. Sci. U.S.A.">
        <title>Baculovirus resistance in codling moth is virus isolate-dependent and the consequence of a mutation in viral gene pe38.</title>
        <authorList>
            <person name="Gebhardt M.M."/>
            <person name="Eberle K.E."/>
            <person name="Radtke P."/>
            <person name="Jehle J.A."/>
        </authorList>
    </citation>
    <scope>NUCLEOTIDE SEQUENCE</scope>
    <source>
        <strain evidence="1">CpGV-M</strain>
    </source>
</reference>
<sequence length="400" mass="45273">MTTKYTIALLCTLVAVTTSFNPYTYTVDPRPVTHDYTVRLTGGTHLSEDTILHDSVSPATYLKRSNKTHGFGYVIGLDDDHHNTNLQSSTDSPDIRSTTANFTYYFYLDNNNKYYIRDNRCNFVCVNQCGTVFTSGVRLRHHCKFNLVWRGSACGIYTVNKEGVVSKILQFDMEQNLLTALINTSVPVDGLPTPFTLKHGPKLMGNRCEALNKVPQRTLNTSKNKCVVDSILKEDVEDVVTDKRFYKLRMGNAFIDGDDLIFHKTELDQPNVYTFRNVHTCKFLCESSECGVFMSDRNGSECRVRVERSGSSYHIRFVGNNYYLSYNNSDSSMAFSHSTKSNIVFEETEYNDKLSCGGVSSGPIKKCGSSSLGNTLTINIPHLFLFLMLNYNRTMYDNDE</sequence>
<protein>
    <submittedName>
        <fullName evidence="1">ORF123 fgf</fullName>
    </submittedName>
</protein>